<gene>
    <name evidence="2" type="ORF">ATC70_012619</name>
</gene>
<dbReference type="InterPro" id="IPR005024">
    <property type="entry name" value="Snf7_fam"/>
</dbReference>
<protein>
    <recommendedName>
        <fullName evidence="4">Charged multivesicular body protein 7</fullName>
    </recommendedName>
</protein>
<keyword evidence="3" id="KW-1185">Reference proteome</keyword>
<dbReference type="Gene3D" id="1.10.287.1060">
    <property type="entry name" value="ESAT-6-like"/>
    <property type="match status" value="1"/>
</dbReference>
<dbReference type="GeneID" id="89956305"/>
<dbReference type="Pfam" id="PF03357">
    <property type="entry name" value="Snf7"/>
    <property type="match status" value="1"/>
</dbReference>
<evidence type="ECO:0008006" key="4">
    <source>
        <dbReference type="Google" id="ProtNLM"/>
    </source>
</evidence>
<dbReference type="GO" id="GO:0006900">
    <property type="term" value="P:vesicle budding from membrane"/>
    <property type="evidence" value="ECO:0007669"/>
    <property type="project" value="TreeGrafter"/>
</dbReference>
<name>A0AAN7D6I6_9FUNG</name>
<dbReference type="GO" id="GO:0009898">
    <property type="term" value="C:cytoplasmic side of plasma membrane"/>
    <property type="evidence" value="ECO:0007669"/>
    <property type="project" value="TreeGrafter"/>
</dbReference>
<dbReference type="Pfam" id="PF25880">
    <property type="entry name" value="WHD_CHMP7_1st"/>
    <property type="match status" value="1"/>
</dbReference>
<reference evidence="2 3" key="1">
    <citation type="submission" date="2022-11" db="EMBL/GenBank/DDBJ databases">
        <title>Mucor velutinosus strain NIH1002 WGS.</title>
        <authorList>
            <person name="Subramanian P."/>
            <person name="Mullikin J.C."/>
            <person name="Segre J.A."/>
            <person name="Zelazny A.M."/>
        </authorList>
    </citation>
    <scope>NUCLEOTIDE SEQUENCE [LARGE SCALE GENOMIC DNA]</scope>
    <source>
        <strain evidence="2 3">NIH1002</strain>
    </source>
</reference>
<dbReference type="Proteomes" id="UP001304243">
    <property type="component" value="Unassembled WGS sequence"/>
</dbReference>
<evidence type="ECO:0000256" key="1">
    <source>
        <dbReference type="SAM" id="Coils"/>
    </source>
</evidence>
<evidence type="ECO:0000313" key="3">
    <source>
        <dbReference type="Proteomes" id="UP001304243"/>
    </source>
</evidence>
<dbReference type="GO" id="GO:0005771">
    <property type="term" value="C:multivesicular body"/>
    <property type="evidence" value="ECO:0007669"/>
    <property type="project" value="TreeGrafter"/>
</dbReference>
<comment type="caution">
    <text evidence="2">The sequence shown here is derived from an EMBL/GenBank/DDBJ whole genome shotgun (WGS) entry which is preliminary data.</text>
</comment>
<dbReference type="GO" id="GO:0032511">
    <property type="term" value="P:late endosome to vacuole transport via multivesicular body sorting pathway"/>
    <property type="evidence" value="ECO:0007669"/>
    <property type="project" value="TreeGrafter"/>
</dbReference>
<keyword evidence="1" id="KW-0175">Coiled coil</keyword>
<dbReference type="EMBL" id="JASEJX010000030">
    <property type="protein sequence ID" value="KAK4511404.1"/>
    <property type="molecule type" value="Genomic_DNA"/>
</dbReference>
<dbReference type="PANTHER" id="PTHR22761:SF96">
    <property type="entry name" value="BCDNA.GH08385"/>
    <property type="match status" value="1"/>
</dbReference>
<dbReference type="RefSeq" id="XP_064678070.1">
    <property type="nucleotide sequence ID" value="XM_064831790.1"/>
</dbReference>
<dbReference type="PANTHER" id="PTHR22761">
    <property type="entry name" value="CHARGED MULTIVESICULAR BODY PROTEIN"/>
    <property type="match status" value="1"/>
</dbReference>
<dbReference type="GO" id="GO:0000815">
    <property type="term" value="C:ESCRT III complex"/>
    <property type="evidence" value="ECO:0007669"/>
    <property type="project" value="TreeGrafter"/>
</dbReference>
<evidence type="ECO:0000313" key="2">
    <source>
        <dbReference type="EMBL" id="KAK4511404.1"/>
    </source>
</evidence>
<organism evidence="2 3">
    <name type="scientific">Mucor velutinosus</name>
    <dbReference type="NCBI Taxonomy" id="708070"/>
    <lineage>
        <taxon>Eukaryota</taxon>
        <taxon>Fungi</taxon>
        <taxon>Fungi incertae sedis</taxon>
        <taxon>Mucoromycota</taxon>
        <taxon>Mucoromycotina</taxon>
        <taxon>Mucoromycetes</taxon>
        <taxon>Mucorales</taxon>
        <taxon>Mucorineae</taxon>
        <taxon>Mucoraceae</taxon>
        <taxon>Mucor</taxon>
    </lineage>
</organism>
<dbReference type="AlphaFoldDB" id="A0AAN7D6I6"/>
<sequence length="473" mass="54680">MNSNSLTERITRLQDHLSSQYVDFDRETTTDRLQSLYSDFSKLKILNPYGYDANVNYWRAVILDCNLHGYLTTKDYSCFIDKDELADLFYRPKKGKPLSLSHVVEDMTEKTHDLITQKEYEKRYPIQATNPSSKKLTWLQWIYHTPYRWLIPEASAHLYIVLPTVQEYAKIILQRHYSKPLCSSLDNLFTFLEFREEYGTLTCHQETIVQLSSLDVWVILRYLHHCYGVAIADAVKMFGAATSSSTVIKFPDRNEAVKVTARITDNDKAIINLKTACSTLHKQVDELQSKSEEFLKLTREYNEKNQKLQAVYMLRKKKQIEGILDRRFKTLETMETILLKIETSQNDLQVVEAFNMGANTLRSLLSEKDTVEQTMDKLQDTLEDQKQVEEAMTIGNEEISNQTIGMTNEDLENELDSLVTADKQPPSTRDTVANLTQPIDTESELLRLQNVLSSLNHPPSGSYQRKIKTKELA</sequence>
<accession>A0AAN7D6I6</accession>
<feature type="coiled-coil region" evidence="1">
    <location>
        <begin position="361"/>
        <end position="391"/>
    </location>
</feature>
<proteinExistence type="predicted"/>